<dbReference type="PANTHER" id="PTHR30217">
    <property type="entry name" value="PEPTIDASE U32 FAMILY"/>
    <property type="match status" value="1"/>
</dbReference>
<reference evidence="2 3" key="1">
    <citation type="submission" date="2023-06" db="EMBL/GenBank/DDBJ databases">
        <title>Identification and characterization of horizontal gene transfer across gut microbiota members of farm animals based on homology search.</title>
        <authorList>
            <person name="Schwarzerova J."/>
            <person name="Nykrynova M."/>
            <person name="Jureckova K."/>
            <person name="Cejkova D."/>
            <person name="Rychlik I."/>
        </authorList>
    </citation>
    <scope>NUCLEOTIDE SEQUENCE [LARGE SCALE GENOMIC DNA]</scope>
    <source>
        <strain evidence="2 3">ET39</strain>
    </source>
</reference>
<reference evidence="3" key="2">
    <citation type="submission" date="2023-06" db="EMBL/GenBank/DDBJ databases">
        <title>Identification and characterization of horizontal gene transfer across gut microbiota members of farm animals based on homology search.</title>
        <authorList>
            <person name="Zeman M."/>
            <person name="Kubasova T."/>
            <person name="Jahodarova E."/>
            <person name="Nykrynova M."/>
            <person name="Rychlik I."/>
        </authorList>
    </citation>
    <scope>NUCLEOTIDE SEQUENCE [LARGE SCALE GENOMIC DNA]</scope>
    <source>
        <strain evidence="3">ET39</strain>
    </source>
</reference>
<keyword evidence="3" id="KW-1185">Reference proteome</keyword>
<dbReference type="PROSITE" id="PS01276">
    <property type="entry name" value="PEPTIDASE_U32"/>
    <property type="match status" value="1"/>
</dbReference>
<dbReference type="InterPro" id="IPR020988">
    <property type="entry name" value="Pept_U32_collagenase"/>
</dbReference>
<proteinExistence type="predicted"/>
<dbReference type="Pfam" id="PF01136">
    <property type="entry name" value="Peptidase_U32"/>
    <property type="match status" value="2"/>
</dbReference>
<organism evidence="2 3">
    <name type="scientific">Amedibacillus dolichus</name>
    <dbReference type="NCBI Taxonomy" id="31971"/>
    <lineage>
        <taxon>Bacteria</taxon>
        <taxon>Bacillati</taxon>
        <taxon>Bacillota</taxon>
        <taxon>Erysipelotrichia</taxon>
        <taxon>Erysipelotrichales</taxon>
        <taxon>Erysipelotrichaceae</taxon>
        <taxon>Amedibacillus</taxon>
    </lineage>
</organism>
<dbReference type="InterPro" id="IPR051454">
    <property type="entry name" value="RNA/ubiquinone_mod_enzymes"/>
</dbReference>
<sequence length="760" mass="85652">MREVELLAPAGGMESLIAAVQAGCDAVYLGGDAFGARAFAGNFDREQMAEAIRYAHRYGVRVYVTMNTLIYEDEMEAALAYARFLYEHDADALLLQDIGLCDRIRQELPDFELHASTQMHIHNEAGMETARRLGISRVVLPRESTIEEIRSLSGQGMEIEVFVHGALCVCYSGQCLMSASLMGRSGNRGECAQPCRMRYELYREEMQGANKIPAQGAYLLSPKDLFTLHELDALLDAGVSSLKIEGRMKKPEYVAQVVSMYRAAIDAWKQKRQLPLDAQKEWDLRKLFNRGFTIGHAFHASGRAMMNPIRPNHQGVVLGEVIAVSDRRITIRLSEDLHQGDGIRILGKEEDAGCIVNRLYKDGKLVAHAKKGEVVAIDRKIPARRHAEVRRTSDSELQQQLRRTYADCRKVKVSVHLTLQVGKGLVCRMRDEEGFCVERTGEEVIQPAKNAPIREETLHRSFAQLGDTPLELTDFHVSMNEDCFLSVASIKQVRRQCAEALLAQREHRHPHRRYGTYHRTWQKSERPLGVFACVQTQEQYDACRQAGISCIVTDRESLYARLQAAQEPILFHEGNIVKKRGPAQMGGENGALSTGRTIVDSTLNITNRAAAAYVSACGSSTMVLSLEHDRQSLQALCDAFRKEDGDLPDLAIQLYGYRDLMTSRTCVINTTLKDGTKSGCSLCRRHRYFLKDQKDRRFFLNNDEHCHMRILSETADDHIADLALYQHMGISSFYLRFTIESKAQTEAVLARVRKACPFEK</sequence>
<dbReference type="EMBL" id="JAUDCG010000026">
    <property type="protein sequence ID" value="MDM8157364.1"/>
    <property type="molecule type" value="Genomic_DNA"/>
</dbReference>
<dbReference type="Pfam" id="PF12392">
    <property type="entry name" value="DUF3656"/>
    <property type="match status" value="1"/>
</dbReference>
<reference evidence="2 3" key="3">
    <citation type="submission" date="2023-06" db="EMBL/GenBank/DDBJ databases">
        <authorList>
            <person name="Zeman M."/>
            <person name="Kubasova T."/>
            <person name="Jahodarova E."/>
            <person name="Nykrynova M."/>
            <person name="Rychlik I."/>
        </authorList>
    </citation>
    <scope>NUCLEOTIDE SEQUENCE [LARGE SCALE GENOMIC DNA]</scope>
    <source>
        <strain evidence="2 3">ET39</strain>
    </source>
</reference>
<dbReference type="Proteomes" id="UP001529340">
    <property type="component" value="Unassembled WGS sequence"/>
</dbReference>
<protein>
    <submittedName>
        <fullName evidence="2">U32 family peptidase</fullName>
    </submittedName>
</protein>
<evidence type="ECO:0000313" key="3">
    <source>
        <dbReference type="Proteomes" id="UP001529340"/>
    </source>
</evidence>
<name>A0ABT7UCL9_9FIRM</name>
<dbReference type="RefSeq" id="WP_289607823.1">
    <property type="nucleotide sequence ID" value="NZ_JAUDCG010000026.1"/>
</dbReference>
<dbReference type="PANTHER" id="PTHR30217:SF10">
    <property type="entry name" value="23S RRNA 5-HYDROXYCYTIDINE C2501 SYNTHASE"/>
    <property type="match status" value="1"/>
</dbReference>
<evidence type="ECO:0000259" key="1">
    <source>
        <dbReference type="Pfam" id="PF12392"/>
    </source>
</evidence>
<evidence type="ECO:0000313" key="2">
    <source>
        <dbReference type="EMBL" id="MDM8157364.1"/>
    </source>
</evidence>
<dbReference type="InterPro" id="IPR001539">
    <property type="entry name" value="Peptidase_U32"/>
</dbReference>
<gene>
    <name evidence="2" type="ORF">QUV96_06915</name>
</gene>
<feature type="domain" description="Peptidase U32 collagenase" evidence="1">
    <location>
        <begin position="390"/>
        <end position="505"/>
    </location>
</feature>
<dbReference type="SUPFAM" id="SSF51569">
    <property type="entry name" value="Aldolase"/>
    <property type="match status" value="1"/>
</dbReference>
<accession>A0ABT7UCL9</accession>
<comment type="caution">
    <text evidence="2">The sequence shown here is derived from an EMBL/GenBank/DDBJ whole genome shotgun (WGS) entry which is preliminary data.</text>
</comment>